<dbReference type="EMBL" id="JBHSGN010000015">
    <property type="protein sequence ID" value="MFC4672568.1"/>
    <property type="molecule type" value="Genomic_DNA"/>
</dbReference>
<proteinExistence type="predicted"/>
<dbReference type="InterPro" id="IPR027417">
    <property type="entry name" value="P-loop_NTPase"/>
</dbReference>
<keyword evidence="1" id="KW-0472">Membrane</keyword>
<sequence length="287" mass="31864">MNYQVAGHSFRLSFSNSQFPANGLGNYHPFLLNEEAESYLFHLSVTDSLSMACAYSEVGRFDDDIASTAISKSEEGNFRFRIAYPGNNHYCTMDVDASFKEAQVQLPGDERHRFFCLNNCLMLLYAFAASSLGTLLIHASVIKNSNEGFVFLGKSRTGKSTHSRLWLDHIEGSELLNDDNPVIRIIDGKAYIFGSPWSGKTPCYKSESVPLRGIIKLRQAPENQIESLSSLQAYAAVLPSCSSMRWEEQVATGVHCSVEKLIATVGCYHLDCLPDSAAARLCYNTIR</sequence>
<protein>
    <recommendedName>
        <fullName evidence="4">Phosphoenolpyruvate carboxykinase</fullName>
    </recommendedName>
</protein>
<dbReference type="RefSeq" id="WP_379993758.1">
    <property type="nucleotide sequence ID" value="NZ_JBHSGN010000015.1"/>
</dbReference>
<evidence type="ECO:0008006" key="4">
    <source>
        <dbReference type="Google" id="ProtNLM"/>
    </source>
</evidence>
<name>A0ABV9KRH6_9BACT</name>
<accession>A0ABV9KRH6</accession>
<dbReference type="Gene3D" id="3.40.50.300">
    <property type="entry name" value="P-loop containing nucleotide triphosphate hydrolases"/>
    <property type="match status" value="1"/>
</dbReference>
<feature type="transmembrane region" description="Helical" evidence="1">
    <location>
        <begin position="121"/>
        <end position="141"/>
    </location>
</feature>
<evidence type="ECO:0000256" key="1">
    <source>
        <dbReference type="SAM" id="Phobius"/>
    </source>
</evidence>
<keyword evidence="1" id="KW-0812">Transmembrane</keyword>
<keyword evidence="1" id="KW-1133">Transmembrane helix</keyword>
<dbReference type="SUPFAM" id="SSF53795">
    <property type="entry name" value="PEP carboxykinase-like"/>
    <property type="match status" value="1"/>
</dbReference>
<organism evidence="2 3">
    <name type="scientific">Dysgonomonas termitidis</name>
    <dbReference type="NCBI Taxonomy" id="1516126"/>
    <lineage>
        <taxon>Bacteria</taxon>
        <taxon>Pseudomonadati</taxon>
        <taxon>Bacteroidota</taxon>
        <taxon>Bacteroidia</taxon>
        <taxon>Bacteroidales</taxon>
        <taxon>Dysgonomonadaceae</taxon>
        <taxon>Dysgonomonas</taxon>
    </lineage>
</organism>
<evidence type="ECO:0000313" key="2">
    <source>
        <dbReference type="EMBL" id="MFC4672568.1"/>
    </source>
</evidence>
<evidence type="ECO:0000313" key="3">
    <source>
        <dbReference type="Proteomes" id="UP001596023"/>
    </source>
</evidence>
<comment type="caution">
    <text evidence="2">The sequence shown here is derived from an EMBL/GenBank/DDBJ whole genome shotgun (WGS) entry which is preliminary data.</text>
</comment>
<keyword evidence="3" id="KW-1185">Reference proteome</keyword>
<gene>
    <name evidence="2" type="ORF">ACFO6W_02560</name>
</gene>
<dbReference type="Proteomes" id="UP001596023">
    <property type="component" value="Unassembled WGS sequence"/>
</dbReference>
<reference evidence="3" key="1">
    <citation type="journal article" date="2019" name="Int. J. Syst. Evol. Microbiol.">
        <title>The Global Catalogue of Microorganisms (GCM) 10K type strain sequencing project: providing services to taxonomists for standard genome sequencing and annotation.</title>
        <authorList>
            <consortium name="The Broad Institute Genomics Platform"/>
            <consortium name="The Broad Institute Genome Sequencing Center for Infectious Disease"/>
            <person name="Wu L."/>
            <person name="Ma J."/>
        </authorList>
    </citation>
    <scope>NUCLEOTIDE SEQUENCE [LARGE SCALE GENOMIC DNA]</scope>
    <source>
        <strain evidence="3">CCUG 66188</strain>
    </source>
</reference>